<comment type="catalytic activity">
    <reaction evidence="6 10">
        <text>glyoxylate + acetyl-CoA + H2O = (S)-malate + CoA + H(+)</text>
        <dbReference type="Rhea" id="RHEA:18181"/>
        <dbReference type="ChEBI" id="CHEBI:15377"/>
        <dbReference type="ChEBI" id="CHEBI:15378"/>
        <dbReference type="ChEBI" id="CHEBI:15589"/>
        <dbReference type="ChEBI" id="CHEBI:36655"/>
        <dbReference type="ChEBI" id="CHEBI:57287"/>
        <dbReference type="ChEBI" id="CHEBI:57288"/>
        <dbReference type="EC" id="2.3.3.9"/>
    </reaction>
</comment>
<keyword evidence="14" id="KW-0012">Acyltransferase</keyword>
<dbReference type="FunFam" id="1.20.1220.12:FF:000001">
    <property type="entry name" value="Malate synthase"/>
    <property type="match status" value="1"/>
</dbReference>
<proteinExistence type="inferred from homology"/>
<protein>
    <recommendedName>
        <fullName evidence="7 10">Malate synthase</fullName>
        <ecNumber evidence="2 10">2.3.3.9</ecNumber>
    </recommendedName>
</protein>
<dbReference type="PANTHER" id="PTHR42902">
    <property type="entry name" value="MALATE SYNTHASE"/>
    <property type="match status" value="1"/>
</dbReference>
<name>A0A150KE98_HEYCO</name>
<feature type="domain" description="Malate synthase TIM barrel" evidence="11">
    <location>
        <begin position="209"/>
        <end position="454"/>
    </location>
</feature>
<keyword evidence="9" id="KW-0802">TPR repeat</keyword>
<dbReference type="SUPFAM" id="SSF51645">
    <property type="entry name" value="Malate synthase G"/>
    <property type="match status" value="1"/>
</dbReference>
<evidence type="ECO:0000313" key="15">
    <source>
        <dbReference type="Proteomes" id="UP000075304"/>
    </source>
</evidence>
<dbReference type="PIRSF" id="PIRSF001363">
    <property type="entry name" value="Malate_synth"/>
    <property type="match status" value="1"/>
</dbReference>
<evidence type="ECO:0000313" key="14">
    <source>
        <dbReference type="EMBL" id="KYC68314.1"/>
    </source>
</evidence>
<dbReference type="AlphaFoldDB" id="A0A150KE98"/>
<dbReference type="Pfam" id="PF01274">
    <property type="entry name" value="MS_TIM-barrel"/>
    <property type="match status" value="1"/>
</dbReference>
<feature type="active site" description="Proton acceptor" evidence="8">
    <location>
        <position position="213"/>
    </location>
</feature>
<dbReference type="InterPro" id="IPR046363">
    <property type="entry name" value="MS_N_TIM-barrel_dom"/>
</dbReference>
<dbReference type="InterPro" id="IPR019734">
    <property type="entry name" value="TPR_rpt"/>
</dbReference>
<feature type="repeat" description="TPR" evidence="9">
    <location>
        <begin position="536"/>
        <end position="569"/>
    </location>
</feature>
<dbReference type="Pfam" id="PF20659">
    <property type="entry name" value="MS_C"/>
    <property type="match status" value="1"/>
</dbReference>
<dbReference type="InterPro" id="IPR011076">
    <property type="entry name" value="Malate_synth_sf"/>
</dbReference>
<keyword evidence="4 10" id="KW-0816">Tricarboxylic acid cycle</keyword>
<dbReference type="InterPro" id="IPR006252">
    <property type="entry name" value="Malate_synthA"/>
</dbReference>
<dbReference type="Gene3D" id="1.20.1220.12">
    <property type="entry name" value="Malate synthase, domain III"/>
    <property type="match status" value="1"/>
</dbReference>
<gene>
    <name evidence="14" type="ORF">B4099_1802</name>
</gene>
<evidence type="ECO:0000256" key="1">
    <source>
        <dbReference type="ARBA" id="ARBA00006394"/>
    </source>
</evidence>
<dbReference type="InterPro" id="IPR048355">
    <property type="entry name" value="MS_C"/>
</dbReference>
<dbReference type="InterPro" id="IPR048356">
    <property type="entry name" value="MS_N"/>
</dbReference>
<dbReference type="CDD" id="cd00727">
    <property type="entry name" value="malate_synt_A"/>
    <property type="match status" value="1"/>
</dbReference>
<dbReference type="FunFam" id="3.20.20.360:FF:000001">
    <property type="entry name" value="Malate synthase"/>
    <property type="match status" value="1"/>
</dbReference>
<evidence type="ECO:0000256" key="2">
    <source>
        <dbReference type="ARBA" id="ARBA00012636"/>
    </source>
</evidence>
<reference evidence="14 15" key="1">
    <citation type="submission" date="2016-01" db="EMBL/GenBank/DDBJ databases">
        <title>Genome Sequences of Twelve Sporeforming Bacillus Species Isolated from Foods.</title>
        <authorList>
            <person name="Berendsen E.M."/>
            <person name="Wells-Bennik M.H."/>
            <person name="Krawcyk A.O."/>
            <person name="De Jong A."/>
            <person name="Holsappel S."/>
            <person name="Eijlander R.T."/>
            <person name="Kuipers O.P."/>
        </authorList>
    </citation>
    <scope>NUCLEOTIDE SEQUENCE [LARGE SCALE GENOMIC DNA]</scope>
    <source>
        <strain evidence="14 15">B4099</strain>
    </source>
</reference>
<evidence type="ECO:0000256" key="6">
    <source>
        <dbReference type="ARBA" id="ARBA00047918"/>
    </source>
</evidence>
<dbReference type="PANTHER" id="PTHR42902:SF1">
    <property type="entry name" value="MALATE SYNTHASE 1-RELATED"/>
    <property type="match status" value="1"/>
</dbReference>
<dbReference type="GO" id="GO:0006099">
    <property type="term" value="P:tricarboxylic acid cycle"/>
    <property type="evidence" value="ECO:0007669"/>
    <property type="project" value="UniProtKB-KW"/>
</dbReference>
<dbReference type="GO" id="GO:0004474">
    <property type="term" value="F:malate synthase activity"/>
    <property type="evidence" value="ECO:0007669"/>
    <property type="project" value="UniProtKB-EC"/>
</dbReference>
<dbReference type="PATRIC" id="fig|1398.25.peg.3187"/>
<feature type="active site" description="Proton donor" evidence="8">
    <location>
        <position position="494"/>
    </location>
</feature>
<evidence type="ECO:0000256" key="5">
    <source>
        <dbReference type="ARBA" id="ARBA00022679"/>
    </source>
</evidence>
<dbReference type="GO" id="GO:0005737">
    <property type="term" value="C:cytoplasm"/>
    <property type="evidence" value="ECO:0007669"/>
    <property type="project" value="TreeGrafter"/>
</dbReference>
<evidence type="ECO:0000259" key="11">
    <source>
        <dbReference type="Pfam" id="PF01274"/>
    </source>
</evidence>
<dbReference type="EC" id="2.3.3.9" evidence="2 10"/>
<dbReference type="GO" id="GO:0006097">
    <property type="term" value="P:glyoxylate cycle"/>
    <property type="evidence" value="ECO:0007669"/>
    <property type="project" value="UniProtKB-UniPathway"/>
</dbReference>
<feature type="domain" description="Malate synthase C-terminal" evidence="13">
    <location>
        <begin position="459"/>
        <end position="579"/>
    </location>
</feature>
<comment type="caution">
    <text evidence="14">The sequence shown here is derived from an EMBL/GenBank/DDBJ whole genome shotgun (WGS) entry which is preliminary data.</text>
</comment>
<comment type="similarity">
    <text evidence="1 10">Belongs to the malate synthase family.</text>
</comment>
<evidence type="ECO:0000259" key="13">
    <source>
        <dbReference type="Pfam" id="PF20659"/>
    </source>
</evidence>
<dbReference type="PROSITE" id="PS50005">
    <property type="entry name" value="TPR"/>
    <property type="match status" value="1"/>
</dbReference>
<dbReference type="InterPro" id="IPR044856">
    <property type="entry name" value="Malate_synth_C_sf"/>
</dbReference>
<sequence length="581" mass="66773">MYLLFLVCHISKKENIFLIFFKKRLPFLKVLLYNKNMQNTLYYNKKGSADMETKAPGITVTGSIQDGYDEILTPEALQFLEQLERHFGERRRELLAYRKKRDEEIKSGKLPHFLEETASIRESDWTIAPLPEDLQDRRVEITGPVDRKMVINALNSGAKIFMACFEDATSPTWENIIEGQIHLRDAVNRTITFTGPNGKEYKLADHPAVLIVRPRGWHLEEKHILVDGKPVSGSLTDFGLYFFHNARRLLENGTGPYFYLPKMESHLEARLWNDVFIFAQKYIGIPKGTIKATVLIETIMAAFEMDEILYELKEHSAGLNCGRWDYIFSYIKKLRTNPQFITPDRSLVTMTVPFMRAYSLLTIKTCHRRNAPAIGGMAAQIPVKDDPAKNEEAFQKVRADKEREARDGHDGTWVAHPGLVPVAMEAFNKEMPEPNQIHSGKQMDFTATADDLLAVPQGEITEKGIRENIYAGIQYIESWLRGRGAVPISNLMEDAATAEISRTQLWHWIRHPKGVLADGRKVTIELYEQIKAEELERIRREIGEEYYRAGRFEEAVALFDRLVKEDEFIEFLTLPAYELLG</sequence>
<dbReference type="InterPro" id="IPR001465">
    <property type="entry name" value="Malate_synthase_TIM"/>
</dbReference>
<dbReference type="Gene3D" id="3.20.20.360">
    <property type="entry name" value="Malate synthase, domain 3"/>
    <property type="match status" value="1"/>
</dbReference>
<dbReference type="UniPathway" id="UPA00703">
    <property type="reaction ID" value="UER00720"/>
</dbReference>
<evidence type="ECO:0000256" key="8">
    <source>
        <dbReference type="PIRSR" id="PIRSR001363-1"/>
    </source>
</evidence>
<dbReference type="PROSITE" id="PS00510">
    <property type="entry name" value="MALATE_SYNTHASE"/>
    <property type="match status" value="1"/>
</dbReference>
<evidence type="ECO:0000256" key="10">
    <source>
        <dbReference type="RuleBase" id="RU000555"/>
    </source>
</evidence>
<accession>A0A150KE98</accession>
<keyword evidence="5 10" id="KW-0808">Transferase</keyword>
<organism evidence="14 15">
    <name type="scientific">Heyndrickxia coagulans</name>
    <name type="common">Weizmannia coagulans</name>
    <dbReference type="NCBI Taxonomy" id="1398"/>
    <lineage>
        <taxon>Bacteria</taxon>
        <taxon>Bacillati</taxon>
        <taxon>Bacillota</taxon>
        <taxon>Bacilli</taxon>
        <taxon>Bacillales</taxon>
        <taxon>Bacillaceae</taxon>
        <taxon>Heyndrickxia</taxon>
    </lineage>
</organism>
<dbReference type="Proteomes" id="UP000075304">
    <property type="component" value="Unassembled WGS sequence"/>
</dbReference>
<evidence type="ECO:0000256" key="3">
    <source>
        <dbReference type="ARBA" id="ARBA00022435"/>
    </source>
</evidence>
<dbReference type="EMBL" id="LQYI01000058">
    <property type="protein sequence ID" value="KYC68314.1"/>
    <property type="molecule type" value="Genomic_DNA"/>
</dbReference>
<comment type="pathway">
    <text evidence="10">Carbohydrate metabolism; glyoxylate cycle; (S)-malate from isocitrate: step 2/2.</text>
</comment>
<evidence type="ECO:0000259" key="12">
    <source>
        <dbReference type="Pfam" id="PF20656"/>
    </source>
</evidence>
<feature type="domain" description="Malate synthase N-terminal" evidence="12">
    <location>
        <begin position="59"/>
        <end position="118"/>
    </location>
</feature>
<keyword evidence="3 10" id="KW-0329">Glyoxylate bypass</keyword>
<dbReference type="NCBIfam" id="TIGR01344">
    <property type="entry name" value="malate_syn_A"/>
    <property type="match status" value="1"/>
</dbReference>
<dbReference type="Pfam" id="PF20656">
    <property type="entry name" value="MS_N"/>
    <property type="match status" value="1"/>
</dbReference>
<evidence type="ECO:0000256" key="9">
    <source>
        <dbReference type="PROSITE-ProRule" id="PRU00339"/>
    </source>
</evidence>
<dbReference type="InterPro" id="IPR019830">
    <property type="entry name" value="Malate_synthase_CS"/>
</dbReference>
<evidence type="ECO:0000256" key="4">
    <source>
        <dbReference type="ARBA" id="ARBA00022532"/>
    </source>
</evidence>
<evidence type="ECO:0000256" key="7">
    <source>
        <dbReference type="ARBA" id="ARBA00068441"/>
    </source>
</evidence>